<comment type="caution">
    <text evidence="2">The sequence shown here is derived from an EMBL/GenBank/DDBJ whole genome shotgun (WGS) entry which is preliminary data.</text>
</comment>
<name>A0A9P5VLZ6_9FUNG</name>
<keyword evidence="3" id="KW-1185">Reference proteome</keyword>
<protein>
    <recommendedName>
        <fullName evidence="4">Amino acid permease/ SLC12A domain-containing protein</fullName>
    </recommendedName>
</protein>
<evidence type="ECO:0000313" key="3">
    <source>
        <dbReference type="Proteomes" id="UP000696485"/>
    </source>
</evidence>
<gene>
    <name evidence="2" type="ORF">BG006_005564</name>
</gene>
<dbReference type="PANTHER" id="PTHR43495">
    <property type="entry name" value="GABA PERMEASE"/>
    <property type="match status" value="1"/>
</dbReference>
<dbReference type="AlphaFoldDB" id="A0A9P5VLZ6"/>
<keyword evidence="1" id="KW-0812">Transmembrane</keyword>
<keyword evidence="1" id="KW-0472">Membrane</keyword>
<keyword evidence="1" id="KW-1133">Transmembrane helix</keyword>
<dbReference type="PANTHER" id="PTHR43495:SF5">
    <property type="entry name" value="GAMMA-AMINOBUTYRIC ACID PERMEASE"/>
    <property type="match status" value="1"/>
</dbReference>
<evidence type="ECO:0000313" key="2">
    <source>
        <dbReference type="EMBL" id="KAF9331569.1"/>
    </source>
</evidence>
<dbReference type="Proteomes" id="UP000696485">
    <property type="component" value="Unassembled WGS sequence"/>
</dbReference>
<organism evidence="2 3">
    <name type="scientific">Podila minutissima</name>
    <dbReference type="NCBI Taxonomy" id="64525"/>
    <lineage>
        <taxon>Eukaryota</taxon>
        <taxon>Fungi</taxon>
        <taxon>Fungi incertae sedis</taxon>
        <taxon>Mucoromycota</taxon>
        <taxon>Mortierellomycotina</taxon>
        <taxon>Mortierellomycetes</taxon>
        <taxon>Mortierellales</taxon>
        <taxon>Mortierellaceae</taxon>
        <taxon>Podila</taxon>
    </lineage>
</organism>
<accession>A0A9P5VLZ6</accession>
<reference evidence="2" key="1">
    <citation type="journal article" date="2020" name="Fungal Divers.">
        <title>Resolving the Mortierellaceae phylogeny through synthesis of multi-gene phylogenetics and phylogenomics.</title>
        <authorList>
            <person name="Vandepol N."/>
            <person name="Liber J."/>
            <person name="Desiro A."/>
            <person name="Na H."/>
            <person name="Kennedy M."/>
            <person name="Barry K."/>
            <person name="Grigoriev I.V."/>
            <person name="Miller A.N."/>
            <person name="O'Donnell K."/>
            <person name="Stajich J.E."/>
            <person name="Bonito G."/>
        </authorList>
    </citation>
    <scope>NUCLEOTIDE SEQUENCE</scope>
    <source>
        <strain evidence="2">NVP1</strain>
    </source>
</reference>
<evidence type="ECO:0000256" key="1">
    <source>
        <dbReference type="SAM" id="Phobius"/>
    </source>
</evidence>
<feature type="transmembrane region" description="Helical" evidence="1">
    <location>
        <begin position="38"/>
        <end position="58"/>
    </location>
</feature>
<proteinExistence type="predicted"/>
<evidence type="ECO:0008006" key="4">
    <source>
        <dbReference type="Google" id="ProtNLM"/>
    </source>
</evidence>
<dbReference type="Gene3D" id="1.20.1740.10">
    <property type="entry name" value="Amino acid/polyamine transporter I"/>
    <property type="match status" value="1"/>
</dbReference>
<sequence length="89" mass="9649">MIRLGIRYDNTTTYDQALTDDQQYGEVKREPKSRHLRMTAIGGIIGAGIFLSSGGSVVSAGPLGALISYTVVDELFRGTNIEKQQTKTA</sequence>
<dbReference type="EMBL" id="JAAAUY010000314">
    <property type="protein sequence ID" value="KAF9331569.1"/>
    <property type="molecule type" value="Genomic_DNA"/>
</dbReference>